<dbReference type="EMBL" id="FPIA01000065">
    <property type="protein sequence ID" value="SFV88603.1"/>
    <property type="molecule type" value="Genomic_DNA"/>
</dbReference>
<dbReference type="InterPro" id="IPR021344">
    <property type="entry name" value="DUF2970"/>
</dbReference>
<dbReference type="AlphaFoldDB" id="A0A1W1E3Q2"/>
<reference evidence="2" key="1">
    <citation type="submission" date="2016-10" db="EMBL/GenBank/DDBJ databases">
        <authorList>
            <person name="de Groot N.N."/>
        </authorList>
    </citation>
    <scope>NUCLEOTIDE SEQUENCE</scope>
</reference>
<gene>
    <name evidence="2" type="ORF">MNB_SUP05-SYMBIONT-7-687</name>
</gene>
<accession>A0A1W1E3Q2</accession>
<keyword evidence="1" id="KW-0472">Membrane</keyword>
<evidence type="ECO:0000256" key="1">
    <source>
        <dbReference type="SAM" id="Phobius"/>
    </source>
</evidence>
<name>A0A1W1E3Q2_9ZZZZ</name>
<evidence type="ECO:0008006" key="3">
    <source>
        <dbReference type="Google" id="ProtNLM"/>
    </source>
</evidence>
<proteinExistence type="predicted"/>
<organism evidence="2">
    <name type="scientific">hydrothermal vent metagenome</name>
    <dbReference type="NCBI Taxonomy" id="652676"/>
    <lineage>
        <taxon>unclassified sequences</taxon>
        <taxon>metagenomes</taxon>
        <taxon>ecological metagenomes</taxon>
    </lineage>
</organism>
<dbReference type="Pfam" id="PF11174">
    <property type="entry name" value="DUF2970"/>
    <property type="match status" value="1"/>
</dbReference>
<feature type="transmembrane region" description="Helical" evidence="1">
    <location>
        <begin position="67"/>
        <end position="92"/>
    </location>
</feature>
<keyword evidence="1" id="KW-1133">Transmembrane helix</keyword>
<protein>
    <recommendedName>
        <fullName evidence="3">DUF2970 domain-containing protein</fullName>
    </recommendedName>
</protein>
<sequence length="93" mass="10608">MFLKPFQIDERWRFDDYSYLCKGLSNKGNTMKGLGQVFKAVTSAMIGVGKRENLIKDFERTEKSGPWPYIIVGFIMTIVFIMAVIAVVKLVLP</sequence>
<keyword evidence="1" id="KW-0812">Transmembrane</keyword>
<evidence type="ECO:0000313" key="2">
    <source>
        <dbReference type="EMBL" id="SFV88603.1"/>
    </source>
</evidence>